<dbReference type="EMBL" id="CAJOBA010015467">
    <property type="protein sequence ID" value="CAF3887786.1"/>
    <property type="molecule type" value="Genomic_DNA"/>
</dbReference>
<proteinExistence type="predicted"/>
<keyword evidence="1" id="KW-0472">Membrane</keyword>
<organism evidence="3 5">
    <name type="scientific">Didymodactylos carnosus</name>
    <dbReference type="NCBI Taxonomy" id="1234261"/>
    <lineage>
        <taxon>Eukaryota</taxon>
        <taxon>Metazoa</taxon>
        <taxon>Spiralia</taxon>
        <taxon>Gnathifera</taxon>
        <taxon>Rotifera</taxon>
        <taxon>Eurotatoria</taxon>
        <taxon>Bdelloidea</taxon>
        <taxon>Philodinida</taxon>
        <taxon>Philodinidae</taxon>
        <taxon>Didymodactylos</taxon>
    </lineage>
</organism>
<dbReference type="Proteomes" id="UP000682733">
    <property type="component" value="Unassembled WGS sequence"/>
</dbReference>
<gene>
    <name evidence="3" type="ORF">OVA965_LOCUS19996</name>
    <name evidence="4" type="ORF">TMI583_LOCUS20238</name>
</gene>
<protein>
    <recommendedName>
        <fullName evidence="2">Shisa N-terminal domain-containing protein</fullName>
    </recommendedName>
</protein>
<evidence type="ECO:0000313" key="5">
    <source>
        <dbReference type="Proteomes" id="UP000677228"/>
    </source>
</evidence>
<evidence type="ECO:0000313" key="3">
    <source>
        <dbReference type="EMBL" id="CAF1116892.1"/>
    </source>
</evidence>
<evidence type="ECO:0000313" key="4">
    <source>
        <dbReference type="EMBL" id="CAF3887786.1"/>
    </source>
</evidence>
<dbReference type="Proteomes" id="UP000677228">
    <property type="component" value="Unassembled WGS sequence"/>
</dbReference>
<accession>A0A8S2E5E0</accession>
<feature type="transmembrane region" description="Helical" evidence="1">
    <location>
        <begin position="95"/>
        <end position="119"/>
    </location>
</feature>
<dbReference type="AlphaFoldDB" id="A0A8S2E5E0"/>
<keyword evidence="1" id="KW-0812">Transmembrane</keyword>
<sequence>MNSDSIRTSCPGYLDNYGIWNNGFDCPPIQSQIRSCCGTESKRYCCSDNTIHRDRSKLINIISSTSDIFLPTSSSPSYRFLSSSLLTSLSSSRNLYFSLPILISFIIGLLSVIFLILFICRYRLRKSPQALQKKQQLILLDSNIQIEDSSQYPFSYHNHHHYIRKHEKQTCSNLRTSDITTTTTTATSSSSGELSTMYFNDWKEFLVSESTPMNLYPSMSSNSISDEYITTPYTDLFSKKNHQIILRAYQK</sequence>
<keyword evidence="1" id="KW-1133">Transmembrane helix</keyword>
<evidence type="ECO:0000256" key="1">
    <source>
        <dbReference type="SAM" id="Phobius"/>
    </source>
</evidence>
<feature type="domain" description="Shisa N-terminal" evidence="2">
    <location>
        <begin position="9"/>
        <end position="50"/>
    </location>
</feature>
<evidence type="ECO:0000259" key="2">
    <source>
        <dbReference type="Pfam" id="PF13908"/>
    </source>
</evidence>
<comment type="caution">
    <text evidence="3">The sequence shown here is derived from an EMBL/GenBank/DDBJ whole genome shotgun (WGS) entry which is preliminary data.</text>
</comment>
<dbReference type="InterPro" id="IPR053891">
    <property type="entry name" value="Shisa_N"/>
</dbReference>
<dbReference type="EMBL" id="CAJNOK010010477">
    <property type="protein sequence ID" value="CAF1116892.1"/>
    <property type="molecule type" value="Genomic_DNA"/>
</dbReference>
<name>A0A8S2E5E0_9BILA</name>
<reference evidence="3" key="1">
    <citation type="submission" date="2021-02" db="EMBL/GenBank/DDBJ databases">
        <authorList>
            <person name="Nowell W R."/>
        </authorList>
    </citation>
    <scope>NUCLEOTIDE SEQUENCE</scope>
</reference>
<dbReference type="Pfam" id="PF13908">
    <property type="entry name" value="Shisa_N"/>
    <property type="match status" value="1"/>
</dbReference>